<dbReference type="Proteomes" id="UP000092460">
    <property type="component" value="Unassembled WGS sequence"/>
</dbReference>
<evidence type="ECO:0000313" key="3">
    <source>
        <dbReference type="Proteomes" id="UP000092460"/>
    </source>
</evidence>
<dbReference type="EMBL" id="JXJN01005200">
    <property type="status" value="NOT_ANNOTATED_CDS"/>
    <property type="molecule type" value="Genomic_DNA"/>
</dbReference>
<keyword evidence="3" id="KW-1185">Reference proteome</keyword>
<feature type="compositionally biased region" description="Basic and acidic residues" evidence="1">
    <location>
        <begin position="117"/>
        <end position="132"/>
    </location>
</feature>
<evidence type="ECO:0000313" key="2">
    <source>
        <dbReference type="EnsemblMetazoa" id="GPPI011879-PA"/>
    </source>
</evidence>
<feature type="region of interest" description="Disordered" evidence="1">
    <location>
        <begin position="107"/>
        <end position="132"/>
    </location>
</feature>
<dbReference type="EnsemblMetazoa" id="GPPI011879-RA">
    <property type="protein sequence ID" value="GPPI011879-PA"/>
    <property type="gene ID" value="GPPI011879"/>
</dbReference>
<reference evidence="3" key="1">
    <citation type="submission" date="2015-01" db="EMBL/GenBank/DDBJ databases">
        <authorList>
            <person name="Aksoy S."/>
            <person name="Warren W."/>
            <person name="Wilson R.K."/>
        </authorList>
    </citation>
    <scope>NUCLEOTIDE SEQUENCE [LARGE SCALE GENOMIC DNA]</scope>
    <source>
        <strain evidence="3">IAEA</strain>
    </source>
</reference>
<evidence type="ECO:0000256" key="1">
    <source>
        <dbReference type="SAM" id="MobiDB-lite"/>
    </source>
</evidence>
<organism evidence="2 3">
    <name type="scientific">Glossina palpalis gambiensis</name>
    <dbReference type="NCBI Taxonomy" id="67801"/>
    <lineage>
        <taxon>Eukaryota</taxon>
        <taxon>Metazoa</taxon>
        <taxon>Ecdysozoa</taxon>
        <taxon>Arthropoda</taxon>
        <taxon>Hexapoda</taxon>
        <taxon>Insecta</taxon>
        <taxon>Pterygota</taxon>
        <taxon>Neoptera</taxon>
        <taxon>Endopterygota</taxon>
        <taxon>Diptera</taxon>
        <taxon>Brachycera</taxon>
        <taxon>Muscomorpha</taxon>
        <taxon>Hippoboscoidea</taxon>
        <taxon>Glossinidae</taxon>
        <taxon>Glossina</taxon>
    </lineage>
</organism>
<dbReference type="VEuPathDB" id="VectorBase:GPPI011879"/>
<proteinExistence type="predicted"/>
<protein>
    <submittedName>
        <fullName evidence="2">Uncharacterized protein</fullName>
    </submittedName>
</protein>
<dbReference type="AlphaFoldDB" id="A0A1B0AXB3"/>
<accession>A0A1B0AXB3</accession>
<sequence>MENNFQLNIDVNYLLIQNSVRGSGIYALLRAVCCVVRKEEKSLFHISHEYLEGEEEEEEEKYLTSLMVNFNIENQKNAKILQLVNSNNKSFKPTIVAFSQSNQSLEVGTWDQGGRNNEVKDKHKNRRLSDDE</sequence>
<name>A0A1B0AXB3_9MUSC</name>
<reference evidence="2" key="2">
    <citation type="submission" date="2020-05" db="UniProtKB">
        <authorList>
            <consortium name="EnsemblMetazoa"/>
        </authorList>
    </citation>
    <scope>IDENTIFICATION</scope>
    <source>
        <strain evidence="2">IAEA</strain>
    </source>
</reference>